<protein>
    <submittedName>
        <fullName evidence="1">Uncharacterized protein</fullName>
    </submittedName>
</protein>
<dbReference type="VEuPathDB" id="FungiDB:H257_12993"/>
<evidence type="ECO:0000313" key="1">
    <source>
        <dbReference type="EMBL" id="ETV71860.1"/>
    </source>
</evidence>
<accession>W4FWF1</accession>
<gene>
    <name evidence="1" type="ORF">H257_12993</name>
</gene>
<name>W4FWF1_APHAT</name>
<reference evidence="1" key="1">
    <citation type="submission" date="2013-12" db="EMBL/GenBank/DDBJ databases">
        <title>The Genome Sequence of Aphanomyces astaci APO3.</title>
        <authorList>
            <consortium name="The Broad Institute Genomics Platform"/>
            <person name="Russ C."/>
            <person name="Tyler B."/>
            <person name="van West P."/>
            <person name="Dieguez-Uribeondo J."/>
            <person name="Young S.K."/>
            <person name="Zeng Q."/>
            <person name="Gargeya S."/>
            <person name="Fitzgerald M."/>
            <person name="Abouelleil A."/>
            <person name="Alvarado L."/>
            <person name="Chapman S.B."/>
            <person name="Gainer-Dewar J."/>
            <person name="Goldberg J."/>
            <person name="Griggs A."/>
            <person name="Gujja S."/>
            <person name="Hansen M."/>
            <person name="Howarth C."/>
            <person name="Imamovic A."/>
            <person name="Ireland A."/>
            <person name="Larimer J."/>
            <person name="McCowan C."/>
            <person name="Murphy C."/>
            <person name="Pearson M."/>
            <person name="Poon T.W."/>
            <person name="Priest M."/>
            <person name="Roberts A."/>
            <person name="Saif S."/>
            <person name="Shea T."/>
            <person name="Sykes S."/>
            <person name="Wortman J."/>
            <person name="Nusbaum C."/>
            <person name="Birren B."/>
        </authorList>
    </citation>
    <scope>NUCLEOTIDE SEQUENCE [LARGE SCALE GENOMIC DNA]</scope>
    <source>
        <strain evidence="1">APO3</strain>
    </source>
</reference>
<dbReference type="GeneID" id="20814989"/>
<dbReference type="AlphaFoldDB" id="W4FWF1"/>
<dbReference type="RefSeq" id="XP_009838709.1">
    <property type="nucleotide sequence ID" value="XM_009840407.1"/>
</dbReference>
<sequence>MYSQGKKARTIDQAKSALDASTRRYIVGLQKYNKQNNIDEEKKAHPLTVLELSTLLNALSSFHPFVGTMVRLALVVGFIGCFRISQYLSVRLRWHKKANIEEDSQVYHLVDDTTFPCLRVCAFHDDYISKLRECCVNVPKNSYVFPNFVMLHGGVPRVDWCRALEQTTLRNLIREPASGWFVLPSVRVPGATLQLSRAYGLVPLSRCENVLRVALLGGVPCTVDELAQTLAKSVQAFASVAVPAPKAWQQWFVADPGNGLTCALKDYSKEMIQFDRKKYSERHTLAMAFIKYQSFDQFEASYTGFTNSYARILKECYLYFSLTHQHEVPIARA</sequence>
<organism evidence="1">
    <name type="scientific">Aphanomyces astaci</name>
    <name type="common">Crayfish plague agent</name>
    <dbReference type="NCBI Taxonomy" id="112090"/>
    <lineage>
        <taxon>Eukaryota</taxon>
        <taxon>Sar</taxon>
        <taxon>Stramenopiles</taxon>
        <taxon>Oomycota</taxon>
        <taxon>Saprolegniomycetes</taxon>
        <taxon>Saprolegniales</taxon>
        <taxon>Verrucalvaceae</taxon>
        <taxon>Aphanomyces</taxon>
    </lineage>
</organism>
<dbReference type="EMBL" id="KI913157">
    <property type="protein sequence ID" value="ETV71860.1"/>
    <property type="molecule type" value="Genomic_DNA"/>
</dbReference>
<proteinExistence type="predicted"/>